<dbReference type="OrthoDB" id="823920at2759"/>
<dbReference type="Pfam" id="PF05553">
    <property type="entry name" value="DUF761"/>
    <property type="match status" value="1"/>
</dbReference>
<feature type="compositionally biased region" description="Low complexity" evidence="1">
    <location>
        <begin position="13"/>
        <end position="26"/>
    </location>
</feature>
<evidence type="ECO:0000313" key="3">
    <source>
        <dbReference type="Proteomes" id="UP000829196"/>
    </source>
</evidence>
<dbReference type="PANTHER" id="PTHR33098">
    <property type="entry name" value="COTTON FIBER (DUF761)"/>
    <property type="match status" value="1"/>
</dbReference>
<dbReference type="EMBL" id="JAGYWB010000018">
    <property type="protein sequence ID" value="KAI0491657.1"/>
    <property type="molecule type" value="Genomic_DNA"/>
</dbReference>
<protein>
    <submittedName>
        <fullName evidence="2">Uncharacterized protein</fullName>
    </submittedName>
</protein>
<sequence>MSSERAEQAAMASNRKISSNTSSPSSLFPAKPTATERPQEKRKPGGAKAAGLWMKRMDMAEEDIDASAEQFIKRFREDLLLQRLQSIENYKQMLARGV</sequence>
<comment type="caution">
    <text evidence="2">The sequence shown here is derived from an EMBL/GenBank/DDBJ whole genome shotgun (WGS) entry which is preliminary data.</text>
</comment>
<keyword evidence="3" id="KW-1185">Reference proteome</keyword>
<name>A0A8T3A563_DENNO</name>
<feature type="region of interest" description="Disordered" evidence="1">
    <location>
        <begin position="1"/>
        <end position="50"/>
    </location>
</feature>
<gene>
    <name evidence="2" type="ORF">KFK09_025917</name>
</gene>
<dbReference type="AlphaFoldDB" id="A0A8T3A563"/>
<dbReference type="Proteomes" id="UP000829196">
    <property type="component" value="Unassembled WGS sequence"/>
</dbReference>
<organism evidence="2 3">
    <name type="scientific">Dendrobium nobile</name>
    <name type="common">Orchid</name>
    <dbReference type="NCBI Taxonomy" id="94219"/>
    <lineage>
        <taxon>Eukaryota</taxon>
        <taxon>Viridiplantae</taxon>
        <taxon>Streptophyta</taxon>
        <taxon>Embryophyta</taxon>
        <taxon>Tracheophyta</taxon>
        <taxon>Spermatophyta</taxon>
        <taxon>Magnoliopsida</taxon>
        <taxon>Liliopsida</taxon>
        <taxon>Asparagales</taxon>
        <taxon>Orchidaceae</taxon>
        <taxon>Epidendroideae</taxon>
        <taxon>Malaxideae</taxon>
        <taxon>Dendrobiinae</taxon>
        <taxon>Dendrobium</taxon>
    </lineage>
</organism>
<accession>A0A8T3A563</accession>
<proteinExistence type="predicted"/>
<dbReference type="PANTHER" id="PTHR33098:SF15">
    <property type="entry name" value="DUF761 DOMAIN PROTEIN"/>
    <property type="match status" value="1"/>
</dbReference>
<evidence type="ECO:0000256" key="1">
    <source>
        <dbReference type="SAM" id="MobiDB-lite"/>
    </source>
</evidence>
<evidence type="ECO:0000313" key="2">
    <source>
        <dbReference type="EMBL" id="KAI0491657.1"/>
    </source>
</evidence>
<reference evidence="2" key="1">
    <citation type="journal article" date="2022" name="Front. Genet.">
        <title>Chromosome-Scale Assembly of the Dendrobium nobile Genome Provides Insights Into the Molecular Mechanism of the Biosynthesis of the Medicinal Active Ingredient of Dendrobium.</title>
        <authorList>
            <person name="Xu Q."/>
            <person name="Niu S.-C."/>
            <person name="Li K.-L."/>
            <person name="Zheng P.-J."/>
            <person name="Zhang X.-J."/>
            <person name="Jia Y."/>
            <person name="Liu Y."/>
            <person name="Niu Y.-X."/>
            <person name="Yu L.-H."/>
            <person name="Chen D.-F."/>
            <person name="Zhang G.-Q."/>
        </authorList>
    </citation>
    <scope>NUCLEOTIDE SEQUENCE</scope>
    <source>
        <tissue evidence="2">Leaf</tissue>
    </source>
</reference>
<dbReference type="SMR" id="A0A8T3A563"/>
<dbReference type="InterPro" id="IPR008480">
    <property type="entry name" value="DUF761_pln"/>
</dbReference>